<dbReference type="HOGENOM" id="CLU_895204_0_0_1"/>
<dbReference type="EMBL" id="ACPB03017463">
    <property type="status" value="NOT_ANNOTATED_CDS"/>
    <property type="molecule type" value="Genomic_DNA"/>
</dbReference>
<proteinExistence type="predicted"/>
<protein>
    <submittedName>
        <fullName evidence="1">Uncharacterized protein</fullName>
    </submittedName>
</protein>
<reference evidence="1" key="1">
    <citation type="submission" date="2015-05" db="UniProtKB">
        <authorList>
            <consortium name="EnsemblMetazoa"/>
        </authorList>
    </citation>
    <scope>IDENTIFICATION</scope>
</reference>
<dbReference type="AlphaFoldDB" id="T1ICE4"/>
<accession>T1ICE4</accession>
<name>T1ICE4_RHOPR</name>
<dbReference type="Proteomes" id="UP000015103">
    <property type="component" value="Unassembled WGS sequence"/>
</dbReference>
<dbReference type="EnsemblMetazoa" id="RPRC013964-RA">
    <property type="protein sequence ID" value="RPRC013964-PA"/>
    <property type="gene ID" value="RPRC013964"/>
</dbReference>
<keyword evidence="2" id="KW-1185">Reference proteome</keyword>
<dbReference type="InParanoid" id="T1ICE4"/>
<sequence>MEIILFVALIFIKCSKVAGIWMSTMLPLPRDLELLIDSIYDDGYSPEYLVKYDDISDDDLAQSDLLLGWERPLGRSSVENPVMGILDPDRDGARSLPAWMNYSKAVFVPNEIDDKIRARHRFHPQNGRMTGNLQKEVELYHPEGINDANREANRGNEVSTSTKSNRAATSENLNFLLPIPDFGTTTKSSNVKDNKTKSTNVILPQSLKNSFFNGYIIPQIPDIPVVTKHPELHLAQEPVHHKTPSLLELVDRFRKQFKQAKTENLTNNHEANEISTLEKLYTTLINMKNIDDKNFQSKKSEEEKTAFTNGR</sequence>
<evidence type="ECO:0000313" key="2">
    <source>
        <dbReference type="Proteomes" id="UP000015103"/>
    </source>
</evidence>
<evidence type="ECO:0000313" key="1">
    <source>
        <dbReference type="EnsemblMetazoa" id="RPRC013964-PA"/>
    </source>
</evidence>
<dbReference type="VEuPathDB" id="VectorBase:RPRC013964"/>
<organism evidence="1 2">
    <name type="scientific">Rhodnius prolixus</name>
    <name type="common">Triatomid bug</name>
    <dbReference type="NCBI Taxonomy" id="13249"/>
    <lineage>
        <taxon>Eukaryota</taxon>
        <taxon>Metazoa</taxon>
        <taxon>Ecdysozoa</taxon>
        <taxon>Arthropoda</taxon>
        <taxon>Hexapoda</taxon>
        <taxon>Insecta</taxon>
        <taxon>Pterygota</taxon>
        <taxon>Neoptera</taxon>
        <taxon>Paraneoptera</taxon>
        <taxon>Hemiptera</taxon>
        <taxon>Heteroptera</taxon>
        <taxon>Panheteroptera</taxon>
        <taxon>Cimicomorpha</taxon>
        <taxon>Reduviidae</taxon>
        <taxon>Triatominae</taxon>
        <taxon>Rhodnius</taxon>
    </lineage>
</organism>